<dbReference type="Pfam" id="PF00114">
    <property type="entry name" value="Pilin"/>
    <property type="match status" value="1"/>
</dbReference>
<keyword evidence="2" id="KW-0812">Transmembrane</keyword>
<organism evidence="3 4">
    <name type="scientific">Moraxella lacunata</name>
    <dbReference type="NCBI Taxonomy" id="477"/>
    <lineage>
        <taxon>Bacteria</taxon>
        <taxon>Pseudomonadati</taxon>
        <taxon>Pseudomonadota</taxon>
        <taxon>Gammaproteobacteria</taxon>
        <taxon>Moraxellales</taxon>
        <taxon>Moraxellaceae</taxon>
        <taxon>Moraxella</taxon>
    </lineage>
</organism>
<dbReference type="GO" id="GO:0009289">
    <property type="term" value="C:pilus"/>
    <property type="evidence" value="ECO:0007669"/>
    <property type="project" value="InterPro"/>
</dbReference>
<dbReference type="InterPro" id="IPR045584">
    <property type="entry name" value="Pilin-like"/>
</dbReference>
<name>A0A1V4GLV7_MORLA</name>
<keyword evidence="2" id="KW-0472">Membrane</keyword>
<sequence>MKTNTLLAIIIVLLTILIGLVFYMMSGQAEKRAINHIEQELSIKNDEKMAELKQIAFDHESIQLAQSAISHLKMEMQVYLIDRGQLPTSLAELNLPSNWTPSSKIKSVALDNHSVVTITIDNAQSKGVLIFTPAIHQDSYIDWQCTTPDIADIGRHLPTCVYTGTPTT</sequence>
<dbReference type="GO" id="GO:0007155">
    <property type="term" value="P:cell adhesion"/>
    <property type="evidence" value="ECO:0007669"/>
    <property type="project" value="InterPro"/>
</dbReference>
<gene>
    <name evidence="3" type="ORF">B5J94_12750</name>
</gene>
<protein>
    <submittedName>
        <fullName evidence="3">Uncharacterized protein</fullName>
    </submittedName>
</protein>
<dbReference type="AlphaFoldDB" id="A0A1V4GLV7"/>
<evidence type="ECO:0000313" key="4">
    <source>
        <dbReference type="Proteomes" id="UP000191025"/>
    </source>
</evidence>
<dbReference type="EMBL" id="MXAN01000104">
    <property type="protein sequence ID" value="OPH33649.1"/>
    <property type="molecule type" value="Genomic_DNA"/>
</dbReference>
<evidence type="ECO:0000313" key="3">
    <source>
        <dbReference type="EMBL" id="OPH33649.1"/>
    </source>
</evidence>
<dbReference type="Gene3D" id="3.30.700.10">
    <property type="entry name" value="Glycoprotein, Type 4 Pilin"/>
    <property type="match status" value="1"/>
</dbReference>
<dbReference type="RefSeq" id="WP_062498865.1">
    <property type="nucleotide sequence ID" value="NZ_MXAN01000104.1"/>
</dbReference>
<dbReference type="Proteomes" id="UP000191025">
    <property type="component" value="Unassembled WGS sequence"/>
</dbReference>
<dbReference type="SUPFAM" id="SSF54523">
    <property type="entry name" value="Pili subunits"/>
    <property type="match status" value="1"/>
</dbReference>
<reference evidence="4" key="1">
    <citation type="submission" date="2017-03" db="EMBL/GenBank/DDBJ databases">
        <title>Draft genome sequence of Moraxella equi CCUG 4950T type strain.</title>
        <authorList>
            <person name="Salva-Serra F."/>
            <person name="Engstrom-Jakobsson H."/>
            <person name="Thorell K."/>
            <person name="Jaen-Luchoro D."/>
            <person name="Gonzales-Siles L."/>
            <person name="Karlsson R."/>
            <person name="Yazdan S."/>
            <person name="Boulund F."/>
            <person name="Johnning A."/>
            <person name="Engstrand L."/>
            <person name="Kristiansson E."/>
            <person name="Moore E."/>
        </authorList>
    </citation>
    <scope>NUCLEOTIDE SEQUENCE [LARGE SCALE GENOMIC DNA]</scope>
    <source>
        <strain evidence="4">CCUG 4441</strain>
    </source>
</reference>
<evidence type="ECO:0000256" key="2">
    <source>
        <dbReference type="SAM" id="Phobius"/>
    </source>
</evidence>
<feature type="transmembrane region" description="Helical" evidence="2">
    <location>
        <begin position="6"/>
        <end position="25"/>
    </location>
</feature>
<evidence type="ECO:0000256" key="1">
    <source>
        <dbReference type="ARBA" id="ARBA00005233"/>
    </source>
</evidence>
<comment type="caution">
    <text evidence="3">The sequence shown here is derived from an EMBL/GenBank/DDBJ whole genome shotgun (WGS) entry which is preliminary data.</text>
</comment>
<accession>A0A1V4GLV7</accession>
<dbReference type="InterPro" id="IPR001082">
    <property type="entry name" value="Pilin"/>
</dbReference>
<comment type="similarity">
    <text evidence="1">Belongs to the N-Me-Phe pilin family.</text>
</comment>
<keyword evidence="2" id="KW-1133">Transmembrane helix</keyword>
<proteinExistence type="inferred from homology"/>